<protein>
    <recommendedName>
        <fullName evidence="16">Reverse transcriptase</fullName>
    </recommendedName>
</protein>
<keyword evidence="7" id="KW-0694">RNA-binding</keyword>
<dbReference type="GO" id="GO:0003723">
    <property type="term" value="F:RNA binding"/>
    <property type="evidence" value="ECO:0007669"/>
    <property type="project" value="UniProtKB-KW"/>
</dbReference>
<keyword evidence="1" id="KW-0507">mRNA processing</keyword>
<dbReference type="OrthoDB" id="3341476at2759"/>
<keyword evidence="9" id="KW-0862">Zinc</keyword>
<evidence type="ECO:0000256" key="3">
    <source>
        <dbReference type="ARBA" id="ARBA00022695"/>
    </source>
</evidence>
<comment type="caution">
    <text evidence="14">The sequence shown here is derived from an EMBL/GenBank/DDBJ whole genome shotgun (WGS) entry which is preliminary data.</text>
</comment>
<dbReference type="InterPro" id="IPR043128">
    <property type="entry name" value="Rev_trsase/Diguanyl_cyclase"/>
</dbReference>
<evidence type="ECO:0000259" key="11">
    <source>
        <dbReference type="PROSITE" id="PS50158"/>
    </source>
</evidence>
<dbReference type="InterPro" id="IPR041588">
    <property type="entry name" value="Integrase_H2C2"/>
</dbReference>
<evidence type="ECO:0008006" key="16">
    <source>
        <dbReference type="Google" id="ProtNLM"/>
    </source>
</evidence>
<dbReference type="InterPro" id="IPR000477">
    <property type="entry name" value="RT_dom"/>
</dbReference>
<dbReference type="InterPro" id="IPR012337">
    <property type="entry name" value="RNaseH-like_sf"/>
</dbReference>
<keyword evidence="6" id="KW-0378">Hydrolase</keyword>
<evidence type="ECO:0000313" key="15">
    <source>
        <dbReference type="Proteomes" id="UP000467700"/>
    </source>
</evidence>
<evidence type="ECO:0000313" key="14">
    <source>
        <dbReference type="EMBL" id="CAA7270846.1"/>
    </source>
</evidence>
<dbReference type="GO" id="GO:0006397">
    <property type="term" value="P:mRNA processing"/>
    <property type="evidence" value="ECO:0007669"/>
    <property type="project" value="UniProtKB-KW"/>
</dbReference>
<keyword evidence="3" id="KW-0548">Nucleotidyltransferase</keyword>
<dbReference type="InterPro" id="IPR041373">
    <property type="entry name" value="RT_RNaseH"/>
</dbReference>
<dbReference type="Pfam" id="PF19259">
    <property type="entry name" value="Ty3_capsid"/>
    <property type="match status" value="1"/>
</dbReference>
<evidence type="ECO:0000256" key="6">
    <source>
        <dbReference type="ARBA" id="ARBA00022801"/>
    </source>
</evidence>
<dbReference type="CDD" id="cd01647">
    <property type="entry name" value="RT_LTR"/>
    <property type="match status" value="1"/>
</dbReference>
<evidence type="ECO:0000256" key="7">
    <source>
        <dbReference type="ARBA" id="ARBA00022884"/>
    </source>
</evidence>
<dbReference type="CDD" id="cd09274">
    <property type="entry name" value="RNase_HI_RT_Ty3"/>
    <property type="match status" value="1"/>
</dbReference>
<evidence type="ECO:0000256" key="10">
    <source>
        <dbReference type="SAM" id="MobiDB-lite"/>
    </source>
</evidence>
<feature type="domain" description="Integrase catalytic" evidence="13">
    <location>
        <begin position="1241"/>
        <end position="1400"/>
    </location>
</feature>
<dbReference type="PROSITE" id="PS50878">
    <property type="entry name" value="RT_POL"/>
    <property type="match status" value="1"/>
</dbReference>
<name>A0A8S0X1A9_CYCAE</name>
<dbReference type="InterPro" id="IPR001878">
    <property type="entry name" value="Znf_CCHC"/>
</dbReference>
<dbReference type="GO" id="GO:0005634">
    <property type="term" value="C:nucleus"/>
    <property type="evidence" value="ECO:0007669"/>
    <property type="project" value="UniProtKB-ARBA"/>
</dbReference>
<dbReference type="PANTHER" id="PTHR37984:SF5">
    <property type="entry name" value="PROTEIN NYNRIN-LIKE"/>
    <property type="match status" value="1"/>
</dbReference>
<evidence type="ECO:0000259" key="12">
    <source>
        <dbReference type="PROSITE" id="PS50878"/>
    </source>
</evidence>
<dbReference type="InterPro" id="IPR001584">
    <property type="entry name" value="Integrase_cat-core"/>
</dbReference>
<feature type="region of interest" description="Disordered" evidence="10">
    <location>
        <begin position="430"/>
        <end position="457"/>
    </location>
</feature>
<evidence type="ECO:0000256" key="1">
    <source>
        <dbReference type="ARBA" id="ARBA00022664"/>
    </source>
</evidence>
<dbReference type="Pfam" id="PF17917">
    <property type="entry name" value="RT_RNaseH"/>
    <property type="match status" value="1"/>
</dbReference>
<reference evidence="14 15" key="1">
    <citation type="submission" date="2020-01" db="EMBL/GenBank/DDBJ databases">
        <authorList>
            <person name="Gupta K D."/>
        </authorList>
    </citation>
    <scope>NUCLEOTIDE SEQUENCE [LARGE SCALE GENOMIC DNA]</scope>
</reference>
<dbReference type="Pfam" id="PF00078">
    <property type="entry name" value="RVT_1"/>
    <property type="match status" value="1"/>
</dbReference>
<dbReference type="InterPro" id="IPR050951">
    <property type="entry name" value="Retrovirus_Pol_polyprotein"/>
</dbReference>
<feature type="region of interest" description="Disordered" evidence="10">
    <location>
        <begin position="308"/>
        <end position="391"/>
    </location>
</feature>
<keyword evidence="8" id="KW-0695">RNA-directed DNA polymerase</keyword>
<evidence type="ECO:0000259" key="13">
    <source>
        <dbReference type="PROSITE" id="PS50994"/>
    </source>
</evidence>
<dbReference type="Proteomes" id="UP000467700">
    <property type="component" value="Unassembled WGS sequence"/>
</dbReference>
<keyword evidence="2" id="KW-0808">Transferase</keyword>
<keyword evidence="15" id="KW-1185">Reference proteome</keyword>
<keyword evidence="4" id="KW-0540">Nuclease</keyword>
<dbReference type="Gene3D" id="3.30.70.270">
    <property type="match status" value="2"/>
</dbReference>
<dbReference type="Gene3D" id="1.10.340.70">
    <property type="match status" value="1"/>
</dbReference>
<keyword evidence="9" id="KW-0863">Zinc-finger</keyword>
<feature type="domain" description="CCHC-type" evidence="11">
    <location>
        <begin position="406"/>
        <end position="421"/>
    </location>
</feature>
<dbReference type="GO" id="GO:0004519">
    <property type="term" value="F:endonuclease activity"/>
    <property type="evidence" value="ECO:0007669"/>
    <property type="project" value="UniProtKB-KW"/>
</dbReference>
<gene>
    <name evidence="14" type="ORF">AAE3_LOCUS13096</name>
</gene>
<dbReference type="InterPro" id="IPR036875">
    <property type="entry name" value="Znf_CCHC_sf"/>
</dbReference>
<dbReference type="Gene3D" id="3.30.420.10">
    <property type="entry name" value="Ribonuclease H-like superfamily/Ribonuclease H"/>
    <property type="match status" value="1"/>
</dbReference>
<dbReference type="InterPro" id="IPR036397">
    <property type="entry name" value="RNaseH_sf"/>
</dbReference>
<dbReference type="GO" id="GO:0016787">
    <property type="term" value="F:hydrolase activity"/>
    <property type="evidence" value="ECO:0007669"/>
    <property type="project" value="UniProtKB-KW"/>
</dbReference>
<accession>A0A8S0X1A9</accession>
<feature type="compositionally biased region" description="Low complexity" evidence="10">
    <location>
        <begin position="318"/>
        <end position="362"/>
    </location>
</feature>
<evidence type="ECO:0000256" key="5">
    <source>
        <dbReference type="ARBA" id="ARBA00022759"/>
    </source>
</evidence>
<dbReference type="PROSITE" id="PS50994">
    <property type="entry name" value="INTEGRASE"/>
    <property type="match status" value="1"/>
</dbReference>
<dbReference type="Gene3D" id="3.10.10.10">
    <property type="entry name" value="HIV Type 1 Reverse Transcriptase, subunit A, domain 1"/>
    <property type="match status" value="1"/>
</dbReference>
<keyword evidence="9" id="KW-0479">Metal-binding</keyword>
<dbReference type="SMART" id="SM00343">
    <property type="entry name" value="ZnF_C2HC"/>
    <property type="match status" value="1"/>
</dbReference>
<evidence type="ECO:0000256" key="2">
    <source>
        <dbReference type="ARBA" id="ARBA00022679"/>
    </source>
</evidence>
<dbReference type="InterPro" id="IPR045358">
    <property type="entry name" value="Ty3_capsid"/>
</dbReference>
<sequence length="1468" mass="164986">MAQLYLETPTRAPASVSAPYLDNPWAPELQGPLSPLQTPAHFPPAESTYLRTGTYQPTGFHTPVPLSPALPTVLEQMETESTDHLGSEPAEIRFLRNQTQLTEAIHLMARNMSNMPMMQPHQEPTPRPKLKALDVFDGTSAQKLDPFLVQCMMYISLWPHKFTTEDSKVSFIMSYLSGSPYNWFQSQITAALETGMTQPLPWLSDVALFIQELKQLFGPRDLVADAVNHLENLTFRDSGKATRYTLEFNQYAGRTGWNEQALYHQYYKGLPNRIKDKFPHMGKPTTLISLQRTAQELDHCYWERQNEINREKRKDNANSKSGTSNNNSSNNSGSSNSKGNSARSSSGSGSSNSKSGSNSSNNSKDKDKSKSKGSSSDKPNPLADKLGADGKLKPEERERWLKGGLCLFCGKAGHVASDCRKCNSAKGRTSSTMATPPYTTSAPAAPAAKDTKSRTAKDTIRPRLPHAPCYITLTIYGSCHRLALRLLDGTVNTWITQAADIPIRYPTGDILSLTFFVTKLDSSCALVFGYNWLLIAESLPVPPIPPILPTPSLPYEPSPKPSTPLPHVSLINAVAFARACHLPGSVSFQLALSSDGSVSARSLATDNPEPVDLSSVPEDYHEFPDVFSKSKADTLAPHRPYDLKIDLEEGAEPPLGQMYSLSPTKLQALQEFLEENTRSKFIQPSNSSHGAPILFVRKKDGSLQLCVDYRGLNKVTKKDRYPLLLISNLLDAPGKAKVFTKIDLWHAYHLVRIVDGDEWKTTFGTRYGSFEWRVMPFGLSNAPAAFQQFMNDIFSDLIDVSVIVYLDDILIYSSDLASHKEHVKEVLRCLRKHGLYAQPDKCEWHADRVEYLGYILSADGLSMVADKVKIIQDWPEPWKVKNIQSFLGFANFYRRFIYNYSDICVPLTWLTRKGVPFKFSDEARESFNYLKKAFTTAPVLTQWIPDRPIILETDASDYALAAILSIELTNGEIHPVAFHSHMFNPIELNYDVHDKELFAIYESFRIWRHYLEGSGTPIDVVTDHKNLEYFATMKLLNRRQARWSEYLSQFNLIVHFQPGKLSTKPDALTRRWDVYLKEGGSDYATVNPHNFCPVFTQEQLATSLRASTLITPSLRGAITLDIEKLHADIREALPNDPISAAQLPAPSDPKFTLSPDGLLLLNNHIFVPDVNNLRICVLQTKHDHPLASHLGQNKTLKLVRREYAWPGMHNFVKDYVNSCVTCNRVKPCCHKPYGLLKQLPVPERPWNSISMDLIEKLPPSAGFTDILVIVDRLTKQAVFVPTHSDLTAVKLAELFILNVFSKHGVPSHVTSDRSSKFVSHFFQGLDKALNIELHFTSGYHPEGDGQTEHTNQTLEQYLRTYCNYQQDNWVTLLPLAEFAYNNAPHDATGVSPFFANKGYHPNLAMHLECNIASSCAREFAVDLGELHEFLKENIRESQKHYQKAADNRRLPAPNFKVGDQVFVKAQFF</sequence>
<dbReference type="InterPro" id="IPR043502">
    <property type="entry name" value="DNA/RNA_pol_sf"/>
</dbReference>
<proteinExistence type="predicted"/>
<dbReference type="EMBL" id="CACVBS010000098">
    <property type="protein sequence ID" value="CAA7270846.1"/>
    <property type="molecule type" value="Genomic_DNA"/>
</dbReference>
<evidence type="ECO:0000256" key="8">
    <source>
        <dbReference type="ARBA" id="ARBA00022918"/>
    </source>
</evidence>
<dbReference type="Pfam" id="PF17921">
    <property type="entry name" value="Integrase_H2C2"/>
    <property type="match status" value="1"/>
</dbReference>
<dbReference type="GO" id="GO:0015074">
    <property type="term" value="P:DNA integration"/>
    <property type="evidence" value="ECO:0007669"/>
    <property type="project" value="InterPro"/>
</dbReference>
<evidence type="ECO:0000256" key="4">
    <source>
        <dbReference type="ARBA" id="ARBA00022722"/>
    </source>
</evidence>
<feature type="compositionally biased region" description="Basic and acidic residues" evidence="10">
    <location>
        <begin position="308"/>
        <end position="317"/>
    </location>
</feature>
<dbReference type="SUPFAM" id="SSF56672">
    <property type="entry name" value="DNA/RNA polymerases"/>
    <property type="match status" value="1"/>
</dbReference>
<dbReference type="GO" id="GO:0003964">
    <property type="term" value="F:RNA-directed DNA polymerase activity"/>
    <property type="evidence" value="ECO:0007669"/>
    <property type="project" value="UniProtKB-KW"/>
</dbReference>
<feature type="compositionally biased region" description="Low complexity" evidence="10">
    <location>
        <begin position="430"/>
        <end position="448"/>
    </location>
</feature>
<dbReference type="FunFam" id="3.30.420.10:FF:000032">
    <property type="entry name" value="Retrovirus-related Pol polyprotein from transposon 297-like Protein"/>
    <property type="match status" value="1"/>
</dbReference>
<dbReference type="PROSITE" id="PS50158">
    <property type="entry name" value="ZF_CCHC"/>
    <property type="match status" value="1"/>
</dbReference>
<dbReference type="FunFam" id="3.30.70.270:FF:000020">
    <property type="entry name" value="Transposon Tf2-6 polyprotein-like Protein"/>
    <property type="match status" value="1"/>
</dbReference>
<dbReference type="PANTHER" id="PTHR37984">
    <property type="entry name" value="PROTEIN CBG26694"/>
    <property type="match status" value="1"/>
</dbReference>
<keyword evidence="5" id="KW-0255">Endonuclease</keyword>
<dbReference type="GO" id="GO:0008270">
    <property type="term" value="F:zinc ion binding"/>
    <property type="evidence" value="ECO:0007669"/>
    <property type="project" value="UniProtKB-KW"/>
</dbReference>
<evidence type="ECO:0000256" key="9">
    <source>
        <dbReference type="PROSITE-ProRule" id="PRU00047"/>
    </source>
</evidence>
<dbReference type="SUPFAM" id="SSF57756">
    <property type="entry name" value="Retrovirus zinc finger-like domains"/>
    <property type="match status" value="1"/>
</dbReference>
<dbReference type="SUPFAM" id="SSF53098">
    <property type="entry name" value="Ribonuclease H-like"/>
    <property type="match status" value="1"/>
</dbReference>
<feature type="domain" description="Reverse transcriptase" evidence="12">
    <location>
        <begin position="677"/>
        <end position="856"/>
    </location>
</feature>
<organism evidence="14 15">
    <name type="scientific">Cyclocybe aegerita</name>
    <name type="common">Black poplar mushroom</name>
    <name type="synonym">Agrocybe aegerita</name>
    <dbReference type="NCBI Taxonomy" id="1973307"/>
    <lineage>
        <taxon>Eukaryota</taxon>
        <taxon>Fungi</taxon>
        <taxon>Dikarya</taxon>
        <taxon>Basidiomycota</taxon>
        <taxon>Agaricomycotina</taxon>
        <taxon>Agaricomycetes</taxon>
        <taxon>Agaricomycetidae</taxon>
        <taxon>Agaricales</taxon>
        <taxon>Agaricineae</taxon>
        <taxon>Bolbitiaceae</taxon>
        <taxon>Cyclocybe</taxon>
    </lineage>
</organism>